<dbReference type="NCBIfam" id="TIGR00077">
    <property type="entry name" value="lspA"/>
    <property type="match status" value="1"/>
</dbReference>
<accession>A0A7Y9KR80</accession>
<protein>
    <recommendedName>
        <fullName evidence="9">Lipoprotein signal peptidase</fullName>
        <ecNumber evidence="9">3.4.23.36</ecNumber>
    </recommendedName>
    <alternativeName>
        <fullName evidence="9">Prolipoprotein signal peptidase</fullName>
    </alternativeName>
    <alternativeName>
        <fullName evidence="9">Signal peptidase II</fullName>
        <shortName evidence="9">SPase II</shortName>
    </alternativeName>
</protein>
<dbReference type="Pfam" id="PF01252">
    <property type="entry name" value="Peptidase_A8"/>
    <property type="match status" value="1"/>
</dbReference>
<dbReference type="GO" id="GO:0006508">
    <property type="term" value="P:proteolysis"/>
    <property type="evidence" value="ECO:0007669"/>
    <property type="project" value="UniProtKB-KW"/>
</dbReference>
<keyword evidence="7 9" id="KW-1133">Transmembrane helix</keyword>
<comment type="similarity">
    <text evidence="1 9 10">Belongs to the peptidase A8 family.</text>
</comment>
<keyword evidence="3 9" id="KW-0645">Protease</keyword>
<keyword evidence="2 9" id="KW-1003">Cell membrane</keyword>
<organism evidence="12 13">
    <name type="scientific">Nocardioides cavernae</name>
    <dbReference type="NCBI Taxonomy" id="1921566"/>
    <lineage>
        <taxon>Bacteria</taxon>
        <taxon>Bacillati</taxon>
        <taxon>Actinomycetota</taxon>
        <taxon>Actinomycetes</taxon>
        <taxon>Propionibacteriales</taxon>
        <taxon>Nocardioidaceae</taxon>
        <taxon>Nocardioides</taxon>
    </lineage>
</organism>
<dbReference type="InterPro" id="IPR001872">
    <property type="entry name" value="Peptidase_A8"/>
</dbReference>
<dbReference type="EMBL" id="JACCBW010000004">
    <property type="protein sequence ID" value="NYE38471.1"/>
    <property type="molecule type" value="Genomic_DNA"/>
</dbReference>
<keyword evidence="4 9" id="KW-0812">Transmembrane</keyword>
<dbReference type="RefSeq" id="WP_179621081.1">
    <property type="nucleotide sequence ID" value="NZ_JACCBW010000004.1"/>
</dbReference>
<evidence type="ECO:0000313" key="12">
    <source>
        <dbReference type="EMBL" id="NYE38471.1"/>
    </source>
</evidence>
<dbReference type="PANTHER" id="PTHR33695:SF1">
    <property type="entry name" value="LIPOPROTEIN SIGNAL PEPTIDASE"/>
    <property type="match status" value="1"/>
</dbReference>
<evidence type="ECO:0000256" key="2">
    <source>
        <dbReference type="ARBA" id="ARBA00022475"/>
    </source>
</evidence>
<evidence type="ECO:0000256" key="7">
    <source>
        <dbReference type="ARBA" id="ARBA00022989"/>
    </source>
</evidence>
<evidence type="ECO:0000256" key="4">
    <source>
        <dbReference type="ARBA" id="ARBA00022692"/>
    </source>
</evidence>
<keyword evidence="5 9" id="KW-0064">Aspartyl protease</keyword>
<feature type="active site" evidence="9">
    <location>
        <position position="140"/>
    </location>
</feature>
<evidence type="ECO:0000256" key="10">
    <source>
        <dbReference type="RuleBase" id="RU004181"/>
    </source>
</evidence>
<dbReference type="EC" id="3.4.23.36" evidence="9"/>
<sequence>MQAARGASLNPSDQADVPARRRVDARLVFALVALVAYALDLGTKQWALSALADGDIPVLDAWLTFHLTFNPGAAFSTGTDFTIVFTCLAMVAVVVVLWLSRRLRSTGWALALGILLGGVSGNLTDRIVRQPEPFHGHVVDFLMLPNWPVFNVADVCINVAAGLIIIQTFRGIALDGSRESDRDQGHDNDQDHGQDHDRRARSEDEPGAPA</sequence>
<dbReference type="PRINTS" id="PR00781">
    <property type="entry name" value="LIPOSIGPTASE"/>
</dbReference>
<comment type="catalytic activity">
    <reaction evidence="9">
        <text>Release of signal peptides from bacterial membrane prolipoproteins. Hydrolyzes -Xaa-Yaa-Zaa-|-(S,diacylglyceryl)Cys-, in which Xaa is hydrophobic (preferably Leu), and Yaa (Ala or Ser) and Zaa (Gly or Ala) have small, neutral side chains.</text>
        <dbReference type="EC" id="3.4.23.36"/>
    </reaction>
</comment>
<keyword evidence="8 9" id="KW-0472">Membrane</keyword>
<feature type="transmembrane region" description="Helical" evidence="9">
    <location>
        <begin position="81"/>
        <end position="100"/>
    </location>
</feature>
<dbReference type="GO" id="GO:0004190">
    <property type="term" value="F:aspartic-type endopeptidase activity"/>
    <property type="evidence" value="ECO:0007669"/>
    <property type="project" value="UniProtKB-UniRule"/>
</dbReference>
<feature type="transmembrane region" description="Helical" evidence="9">
    <location>
        <begin position="148"/>
        <end position="169"/>
    </location>
</feature>
<evidence type="ECO:0000256" key="9">
    <source>
        <dbReference type="HAMAP-Rule" id="MF_00161"/>
    </source>
</evidence>
<keyword evidence="6 9" id="KW-0378">Hydrolase</keyword>
<comment type="function">
    <text evidence="9">This protein specifically catalyzes the removal of signal peptides from prolipoproteins.</text>
</comment>
<evidence type="ECO:0000256" key="11">
    <source>
        <dbReference type="SAM" id="MobiDB-lite"/>
    </source>
</evidence>
<comment type="pathway">
    <text evidence="9">Protein modification; lipoprotein biosynthesis (signal peptide cleavage).</text>
</comment>
<dbReference type="HAMAP" id="MF_00161">
    <property type="entry name" value="LspA"/>
    <property type="match status" value="1"/>
</dbReference>
<dbReference type="PANTHER" id="PTHR33695">
    <property type="entry name" value="LIPOPROTEIN SIGNAL PEPTIDASE"/>
    <property type="match status" value="1"/>
</dbReference>
<evidence type="ECO:0000313" key="13">
    <source>
        <dbReference type="Proteomes" id="UP000549911"/>
    </source>
</evidence>
<gene>
    <name evidence="9" type="primary">lspA</name>
    <name evidence="12" type="ORF">F4692_003619</name>
</gene>
<dbReference type="UniPathway" id="UPA00665"/>
<feature type="transmembrane region" description="Helical" evidence="9">
    <location>
        <begin position="23"/>
        <end position="39"/>
    </location>
</feature>
<dbReference type="AlphaFoldDB" id="A0A7Y9KR80"/>
<evidence type="ECO:0000256" key="5">
    <source>
        <dbReference type="ARBA" id="ARBA00022750"/>
    </source>
</evidence>
<evidence type="ECO:0000256" key="3">
    <source>
        <dbReference type="ARBA" id="ARBA00022670"/>
    </source>
</evidence>
<feature type="transmembrane region" description="Helical" evidence="9">
    <location>
        <begin position="107"/>
        <end position="128"/>
    </location>
</feature>
<reference evidence="12 13" key="1">
    <citation type="submission" date="2020-07" db="EMBL/GenBank/DDBJ databases">
        <authorList>
            <person name="Partida-Martinez L."/>
            <person name="Huntemann M."/>
            <person name="Clum A."/>
            <person name="Wang J."/>
            <person name="Palaniappan K."/>
            <person name="Ritter S."/>
            <person name="Chen I.-M."/>
            <person name="Stamatis D."/>
            <person name="Reddy T."/>
            <person name="O'Malley R."/>
            <person name="Daum C."/>
            <person name="Shapiro N."/>
            <person name="Ivanova N."/>
            <person name="Kyrpides N."/>
            <person name="Woyke T."/>
        </authorList>
    </citation>
    <scope>NUCLEOTIDE SEQUENCE [LARGE SCALE GENOMIC DNA]</scope>
    <source>
        <strain evidence="12 13">AT2.17</strain>
    </source>
</reference>
<dbReference type="GO" id="GO:0005886">
    <property type="term" value="C:plasma membrane"/>
    <property type="evidence" value="ECO:0007669"/>
    <property type="project" value="UniProtKB-SubCell"/>
</dbReference>
<evidence type="ECO:0000256" key="6">
    <source>
        <dbReference type="ARBA" id="ARBA00022801"/>
    </source>
</evidence>
<evidence type="ECO:0000256" key="8">
    <source>
        <dbReference type="ARBA" id="ARBA00023136"/>
    </source>
</evidence>
<comment type="caution">
    <text evidence="12">The sequence shown here is derived from an EMBL/GenBank/DDBJ whole genome shotgun (WGS) entry which is preliminary data.</text>
</comment>
<feature type="compositionally biased region" description="Basic and acidic residues" evidence="11">
    <location>
        <begin position="177"/>
        <end position="204"/>
    </location>
</feature>
<name>A0A7Y9KR80_9ACTN</name>
<feature type="region of interest" description="Disordered" evidence="11">
    <location>
        <begin position="177"/>
        <end position="210"/>
    </location>
</feature>
<proteinExistence type="inferred from homology"/>
<feature type="active site" evidence="9">
    <location>
        <position position="154"/>
    </location>
</feature>
<reference evidence="12 13" key="2">
    <citation type="submission" date="2020-08" db="EMBL/GenBank/DDBJ databases">
        <title>The Agave Microbiome: Exploring the role of microbial communities in plant adaptations to desert environments.</title>
        <authorList>
            <person name="Partida-Martinez L.P."/>
        </authorList>
    </citation>
    <scope>NUCLEOTIDE SEQUENCE [LARGE SCALE GENOMIC DNA]</scope>
    <source>
        <strain evidence="12 13">AT2.17</strain>
    </source>
</reference>
<comment type="subcellular location">
    <subcellularLocation>
        <location evidence="9">Cell membrane</location>
        <topology evidence="9">Multi-pass membrane protein</topology>
    </subcellularLocation>
</comment>
<dbReference type="Proteomes" id="UP000549911">
    <property type="component" value="Unassembled WGS sequence"/>
</dbReference>
<evidence type="ECO:0000256" key="1">
    <source>
        <dbReference type="ARBA" id="ARBA00006139"/>
    </source>
</evidence>
<keyword evidence="13" id="KW-1185">Reference proteome</keyword>